<dbReference type="PANTHER" id="PTHR12868:SF0">
    <property type="entry name" value="NADH DEHYDROGENASE [UBIQUINONE] 1 BETA SUBCOMPLEX SUBUNIT 9"/>
    <property type="match status" value="1"/>
</dbReference>
<evidence type="ECO:0000256" key="15">
    <source>
        <dbReference type="ARBA" id="ARBA00032528"/>
    </source>
</evidence>
<keyword evidence="7" id="KW-0597">Phosphoprotein</keyword>
<keyword evidence="13" id="KW-0472">Membrane</keyword>
<dbReference type="InterPro" id="IPR033034">
    <property type="entry name" value="NDUFB9"/>
</dbReference>
<evidence type="ECO:0000256" key="8">
    <source>
        <dbReference type="ARBA" id="ARBA00022660"/>
    </source>
</evidence>
<reference evidence="17" key="1">
    <citation type="submission" date="2019-09" db="EMBL/GenBank/DDBJ databases">
        <title>The Mitochondrial Proteome of the Jakobid, Andalucia godoyi, a Protist With the Most Gene-Rich and Bacteria-Like Mitochondrial Genome.</title>
        <authorList>
            <person name="Gray M.W."/>
            <person name="Burger G."/>
            <person name="Derelle R."/>
            <person name="Klimes V."/>
            <person name="Leger M."/>
            <person name="Sarrasin M."/>
            <person name="Vlcek C."/>
            <person name="Roger A.J."/>
            <person name="Elias M."/>
            <person name="Lang B.F."/>
        </authorList>
    </citation>
    <scope>NUCLEOTIDE SEQUENCE</scope>
    <source>
        <strain evidence="17">And28</strain>
    </source>
</reference>
<keyword evidence="11" id="KW-0007">Acetylation</keyword>
<evidence type="ECO:0000256" key="11">
    <source>
        <dbReference type="ARBA" id="ARBA00022990"/>
    </source>
</evidence>
<evidence type="ECO:0000256" key="4">
    <source>
        <dbReference type="ARBA" id="ARBA00011790"/>
    </source>
</evidence>
<evidence type="ECO:0000256" key="1">
    <source>
        <dbReference type="ARBA" id="ARBA00002920"/>
    </source>
</evidence>
<protein>
    <recommendedName>
        <fullName evidence="5">NADH dehydrogenase [ubiquinone] 1 beta subcomplex subunit 9</fullName>
    </recommendedName>
    <alternativeName>
        <fullName evidence="14">Complex I-B22</fullName>
    </alternativeName>
    <alternativeName>
        <fullName evidence="15">NADH-ubiquinone oxidoreductase B22 subunit</fullName>
    </alternativeName>
</protein>
<dbReference type="CDD" id="cd20263">
    <property type="entry name" value="Complex1_LYR_NDUFB9_LYRM3"/>
    <property type="match status" value="1"/>
</dbReference>
<dbReference type="EMBL" id="VRVR01000011">
    <property type="protein sequence ID" value="KAF0852894.1"/>
    <property type="molecule type" value="Genomic_DNA"/>
</dbReference>
<comment type="similarity">
    <text evidence="3">Belongs to the complex I LYR family.</text>
</comment>
<keyword evidence="10" id="KW-0249">Electron transport</keyword>
<name>A0A8K0AHZ6_ANDGO</name>
<dbReference type="Pfam" id="PF05347">
    <property type="entry name" value="Complex1_LYR"/>
    <property type="match status" value="1"/>
</dbReference>
<evidence type="ECO:0000256" key="7">
    <source>
        <dbReference type="ARBA" id="ARBA00022553"/>
    </source>
</evidence>
<evidence type="ECO:0000256" key="14">
    <source>
        <dbReference type="ARBA" id="ARBA00030192"/>
    </source>
</evidence>
<dbReference type="Proteomes" id="UP000799049">
    <property type="component" value="Unassembled WGS sequence"/>
</dbReference>
<dbReference type="InterPro" id="IPR045292">
    <property type="entry name" value="Complex1_LYR_NDUFB9_LYRM3"/>
</dbReference>
<dbReference type="OrthoDB" id="13598at2759"/>
<evidence type="ECO:0000256" key="10">
    <source>
        <dbReference type="ARBA" id="ARBA00022982"/>
    </source>
</evidence>
<evidence type="ECO:0000259" key="16">
    <source>
        <dbReference type="Pfam" id="PF05347"/>
    </source>
</evidence>
<comment type="caution">
    <text evidence="17">The sequence shown here is derived from an EMBL/GenBank/DDBJ whole genome shotgun (WGS) entry which is preliminary data.</text>
</comment>
<evidence type="ECO:0000256" key="12">
    <source>
        <dbReference type="ARBA" id="ARBA00023128"/>
    </source>
</evidence>
<keyword evidence="12" id="KW-0496">Mitochondrion</keyword>
<comment type="subunit">
    <text evidence="4">Mammalian complex I is composed of 45 different subunits.</text>
</comment>
<gene>
    <name evidence="17" type="ORF">ANDGO_07605</name>
</gene>
<evidence type="ECO:0000256" key="3">
    <source>
        <dbReference type="ARBA" id="ARBA00009508"/>
    </source>
</evidence>
<organism evidence="17 18">
    <name type="scientific">Andalucia godoyi</name>
    <name type="common">Flagellate</name>
    <dbReference type="NCBI Taxonomy" id="505711"/>
    <lineage>
        <taxon>Eukaryota</taxon>
        <taxon>Discoba</taxon>
        <taxon>Jakobida</taxon>
        <taxon>Andalucina</taxon>
        <taxon>Andaluciidae</taxon>
        <taxon>Andalucia</taxon>
    </lineage>
</organism>
<keyword evidence="18" id="KW-1185">Reference proteome</keyword>
<evidence type="ECO:0000256" key="9">
    <source>
        <dbReference type="ARBA" id="ARBA00022792"/>
    </source>
</evidence>
<dbReference type="PANTHER" id="PTHR12868">
    <property type="entry name" value="NADH-UBIQUINONE OXIDOREDUCTASE B22 SUBUNIT"/>
    <property type="match status" value="1"/>
</dbReference>
<evidence type="ECO:0000256" key="13">
    <source>
        <dbReference type="ARBA" id="ARBA00023136"/>
    </source>
</evidence>
<comment type="function">
    <text evidence="1">Accessory subunit of the mitochondrial membrane respiratory chain NADH dehydrogenase (Complex I), that is believed to be not involved in catalysis. Complex I functions in the transfer of electrons from NADH to the respiratory chain. The immediate electron acceptor for the enzyme is believed to be ubiquinone.</text>
</comment>
<dbReference type="InterPro" id="IPR008011">
    <property type="entry name" value="Complex1_LYR_dom"/>
</dbReference>
<evidence type="ECO:0000256" key="5">
    <source>
        <dbReference type="ARBA" id="ARBA00018684"/>
    </source>
</evidence>
<evidence type="ECO:0000313" key="17">
    <source>
        <dbReference type="EMBL" id="KAF0852894.1"/>
    </source>
</evidence>
<dbReference type="AlphaFoldDB" id="A0A8K0AHZ6"/>
<proteinExistence type="inferred from homology"/>
<dbReference type="GO" id="GO:0005743">
    <property type="term" value="C:mitochondrial inner membrane"/>
    <property type="evidence" value="ECO:0007669"/>
    <property type="project" value="UniProtKB-SubCell"/>
</dbReference>
<accession>A0A8K0AHZ6</accession>
<sequence>MTLTHRQTVTRLYRHSLKHMLSWIVQRELFNVEAQGIRDAFRAGAQETDPKKIKQLVADGHRLLASKSHPDLYILPAAIGGSKYMRNPAPFHDVVHHHQ</sequence>
<keyword evidence="6" id="KW-0813">Transport</keyword>
<evidence type="ECO:0000256" key="6">
    <source>
        <dbReference type="ARBA" id="ARBA00022448"/>
    </source>
</evidence>
<feature type="domain" description="Complex 1 LYR protein" evidence="16">
    <location>
        <begin position="7"/>
        <end position="64"/>
    </location>
</feature>
<comment type="subcellular location">
    <subcellularLocation>
        <location evidence="2">Mitochondrion inner membrane</location>
        <topology evidence="2">Peripheral membrane protein</topology>
        <orientation evidence="2">Matrix side</orientation>
    </subcellularLocation>
</comment>
<evidence type="ECO:0000256" key="2">
    <source>
        <dbReference type="ARBA" id="ARBA00004443"/>
    </source>
</evidence>
<keyword evidence="8" id="KW-0679">Respiratory chain</keyword>
<dbReference type="GO" id="GO:0006120">
    <property type="term" value="P:mitochondrial electron transport, NADH to ubiquinone"/>
    <property type="evidence" value="ECO:0007669"/>
    <property type="project" value="InterPro"/>
</dbReference>
<keyword evidence="9" id="KW-0999">Mitochondrion inner membrane</keyword>
<evidence type="ECO:0000313" key="18">
    <source>
        <dbReference type="Proteomes" id="UP000799049"/>
    </source>
</evidence>